<feature type="region of interest" description="Disordered" evidence="2">
    <location>
        <begin position="293"/>
        <end position="384"/>
    </location>
</feature>
<proteinExistence type="predicted"/>
<dbReference type="RefSeq" id="XP_073561949.1">
    <property type="nucleotide sequence ID" value="XM_073699371.1"/>
</dbReference>
<feature type="compositionally biased region" description="Polar residues" evidence="2">
    <location>
        <begin position="21"/>
        <end position="38"/>
    </location>
</feature>
<evidence type="ECO:0000256" key="1">
    <source>
        <dbReference type="SAM" id="Coils"/>
    </source>
</evidence>
<keyword evidence="4" id="KW-1185">Reference proteome</keyword>
<evidence type="ECO:0000313" key="3">
    <source>
        <dbReference type="EMBL" id="TFB05748.1"/>
    </source>
</evidence>
<sequence>MPAGDANGAMNPSAAPFIPLASSQPSFAKQRSQQSRPGSQAERCRGEHLPPSQDQIPRLTAPTSGRSALENPSDQPCVESPKSSEHVPESNQGKGEDGSAAHGTTIKGSSPSIGPEQHLKSPEAKVSQTHRMSGENIPSDTNNDGAQGNVPQPVPLAGMRAPPPMPLGPYPGYMHPAIPQQQPPYGPAMPPLFGRPVVPPPPYGRPDVPPLPYGRPIIPPPPYGPAIFQPRPPPLPLPLLPPPPPPLEPCYPLLRLTPCQIVSVSTGQPVPDRYAFAYRVTYWPLRLYSAPGTGAQTDGQNPNFHPEEMDSSGSGPLVFGSHSLTPLAQVADIPDGAGEGQTHPTSQDETSDIGHDQHLLGTSIDNGSKTETEQPAACQSNGQKTRLLSAVDGPHIEEKSIQGQPQPQQDRHVPSNTRTASNSQQRHAAREPAQPSESHRPSCGSPSTMHPPRAVTKSSARYSRKVQVSDRPSQSQAPVEPASWSQSKRWISSETKERKAFQRMMMNLQFMKADQSPFVPKTPAELTKFKISLAEAKRQKLAQEVSILEEKNRQKELAKASGTMLVSQPHVALFNGRDMDDELSPVFAVQNCFNTQDTVEVNKRVEWPSLAELKEDGDRRAKCGRFLPLPRIKIPSVQVREREQAHVPNGDGSIL</sequence>
<feature type="compositionally biased region" description="Pro residues" evidence="2">
    <location>
        <begin position="181"/>
        <end position="190"/>
    </location>
</feature>
<gene>
    <name evidence="3" type="ORF">CCMA1212_001966</name>
</gene>
<protein>
    <submittedName>
        <fullName evidence="3">Uncharacterized protein</fullName>
    </submittedName>
</protein>
<feature type="compositionally biased region" description="Basic and acidic residues" evidence="2">
    <location>
        <begin position="82"/>
        <end position="99"/>
    </location>
</feature>
<feature type="coiled-coil region" evidence="1">
    <location>
        <begin position="531"/>
        <end position="558"/>
    </location>
</feature>
<feature type="region of interest" description="Disordered" evidence="2">
    <location>
        <begin position="399"/>
        <end position="491"/>
    </location>
</feature>
<comment type="caution">
    <text evidence="3">The sequence shown here is derived from an EMBL/GenBank/DDBJ whole genome shotgun (WGS) entry which is preliminary data.</text>
</comment>
<name>A0ABY2HBX7_9HYPO</name>
<feature type="compositionally biased region" description="Polar residues" evidence="2">
    <location>
        <begin position="61"/>
        <end position="74"/>
    </location>
</feature>
<dbReference type="Proteomes" id="UP001642720">
    <property type="component" value="Unassembled WGS sequence"/>
</dbReference>
<keyword evidence="1" id="KW-0175">Coiled coil</keyword>
<accession>A0ABY2HBX7</accession>
<dbReference type="GeneID" id="300573821"/>
<feature type="region of interest" description="Disordered" evidence="2">
    <location>
        <begin position="172"/>
        <end position="191"/>
    </location>
</feature>
<evidence type="ECO:0000313" key="4">
    <source>
        <dbReference type="Proteomes" id="UP001642720"/>
    </source>
</evidence>
<feature type="compositionally biased region" description="Polar residues" evidence="2">
    <location>
        <begin position="126"/>
        <end position="150"/>
    </location>
</feature>
<feature type="region of interest" description="Disordered" evidence="2">
    <location>
        <begin position="1"/>
        <end position="163"/>
    </location>
</feature>
<feature type="compositionally biased region" description="Polar residues" evidence="2">
    <location>
        <begin position="401"/>
        <end position="426"/>
    </location>
</feature>
<feature type="compositionally biased region" description="Polar residues" evidence="2">
    <location>
        <begin position="294"/>
        <end position="303"/>
    </location>
</feature>
<reference evidence="3 4" key="1">
    <citation type="submission" date="2018-01" db="EMBL/GenBank/DDBJ databases">
        <title>Genome characterization of the sugarcane-associated fungus Trichoderma ghanense CCMA-1212 and their application in lignocelulose bioconversion.</title>
        <authorList>
            <person name="Steindorff A.S."/>
            <person name="Mendes T.D."/>
            <person name="Vilela E.S.D."/>
            <person name="Rodrigues D.S."/>
            <person name="Formighieri E.F."/>
            <person name="Melo I.S."/>
            <person name="Favaro L.C.L."/>
        </authorList>
    </citation>
    <scope>NUCLEOTIDE SEQUENCE [LARGE SCALE GENOMIC DNA]</scope>
    <source>
        <strain evidence="3 4">CCMA-1212</strain>
    </source>
</reference>
<organism evidence="3 4">
    <name type="scientific">Trichoderma ghanense</name>
    <dbReference type="NCBI Taxonomy" id="65468"/>
    <lineage>
        <taxon>Eukaryota</taxon>
        <taxon>Fungi</taxon>
        <taxon>Dikarya</taxon>
        <taxon>Ascomycota</taxon>
        <taxon>Pezizomycotina</taxon>
        <taxon>Sordariomycetes</taxon>
        <taxon>Hypocreomycetidae</taxon>
        <taxon>Hypocreales</taxon>
        <taxon>Hypocreaceae</taxon>
        <taxon>Trichoderma</taxon>
    </lineage>
</organism>
<evidence type="ECO:0000256" key="2">
    <source>
        <dbReference type="SAM" id="MobiDB-lite"/>
    </source>
</evidence>
<feature type="compositionally biased region" description="Polar residues" evidence="2">
    <location>
        <begin position="470"/>
        <end position="491"/>
    </location>
</feature>
<dbReference type="EMBL" id="PPTA01000002">
    <property type="protein sequence ID" value="TFB05748.1"/>
    <property type="molecule type" value="Genomic_DNA"/>
</dbReference>